<dbReference type="Pfam" id="PF11374">
    <property type="entry name" value="DUF3176"/>
    <property type="match status" value="1"/>
</dbReference>
<keyword evidence="2" id="KW-1133">Transmembrane helix</keyword>
<dbReference type="OrthoDB" id="5242705at2759"/>
<feature type="transmembrane region" description="Helical" evidence="2">
    <location>
        <begin position="101"/>
        <end position="126"/>
    </location>
</feature>
<dbReference type="RefSeq" id="XP_013319361.1">
    <property type="nucleotide sequence ID" value="XM_013463907.1"/>
</dbReference>
<dbReference type="AlphaFoldDB" id="A0A0D2C1X4"/>
<evidence type="ECO:0000313" key="3">
    <source>
        <dbReference type="EMBL" id="KIW58776.1"/>
    </source>
</evidence>
<feature type="region of interest" description="Disordered" evidence="1">
    <location>
        <begin position="1"/>
        <end position="54"/>
    </location>
</feature>
<sequence>MDCRTRTSGPPSPVSPLSEHADARPKPASMENESRPSLAEVVEKTSQNPIPKRPSRWSRLVADSWVIELLAGAVSFAAIASIIGVLWGYDQKPVPPLWKGITLNAVISFLATISRTAIMLCIGTVLSQGKWLWYKKERSLKDLQDIEEASRGPLGSTFMLSKFRGGAVPYLAAFLTVATLGFDAFVQQLLTTETRIVPVPANGISINSTTSMTLDIYSAMDYPETAAQFTAAMLANVQQEDQPMDNMAASVAERRMGRKRSESTIQRLASPLKADCPSGNCVWDPYYALDICSQCRTTTKELAIKNLSPNSSDLTAMVSATRSGQVSGADVMESGFTWEIVPKFGRTWRVPSNLSAFVNTRDLDGGAQALEVHASIVEKVVWPLNFAGAGALLLDTSGWTRQGFAGIDEPVAAIGFAEFTIDDDGVPALNHSQECAVTYCVREYKPSVVQGALILNVLSTHYGKVSRDPETSSGLSWSAEVNGTNFMADSFLAYGVGIGTLTNYLLGNSTHSYGGQCEANNDTWSCSIPVTSNSGTLEAYSTEAWQGIDLTPDFTGVLDNANTLTSQIVQRYGNVSVVGDNAVTKTFVVVRWPWITLPAAIVLFGVVTLALTLWETSRMQAPSWKASLLPLLYRYVHVDGSSVEGSNSLGTGPGASRPPTEPDGWFAGSNLVSEFQVEAEATATRFTRDRSKLHIWQLQSLEIVQKDKKDGGGS</sequence>
<dbReference type="GeneID" id="25325182"/>
<reference evidence="3 4" key="1">
    <citation type="submission" date="2015-01" db="EMBL/GenBank/DDBJ databases">
        <title>The Genome Sequence of Exophiala xenobiotica CBS118157.</title>
        <authorList>
            <consortium name="The Broad Institute Genomics Platform"/>
            <person name="Cuomo C."/>
            <person name="de Hoog S."/>
            <person name="Gorbushina A."/>
            <person name="Stielow B."/>
            <person name="Teixiera M."/>
            <person name="Abouelleil A."/>
            <person name="Chapman S.B."/>
            <person name="Priest M."/>
            <person name="Young S.K."/>
            <person name="Wortman J."/>
            <person name="Nusbaum C."/>
            <person name="Birren B."/>
        </authorList>
    </citation>
    <scope>NUCLEOTIDE SEQUENCE [LARGE SCALE GENOMIC DNA]</scope>
    <source>
        <strain evidence="3 4">CBS 118157</strain>
    </source>
</reference>
<dbReference type="HOGENOM" id="CLU_015092_4_1_1"/>
<accession>A0A0D2C1X4</accession>
<evidence type="ECO:0000313" key="4">
    <source>
        <dbReference type="Proteomes" id="UP000054342"/>
    </source>
</evidence>
<keyword evidence="2" id="KW-0812">Transmembrane</keyword>
<proteinExistence type="predicted"/>
<dbReference type="InterPro" id="IPR021514">
    <property type="entry name" value="DUF3176"/>
</dbReference>
<dbReference type="EMBL" id="KN847318">
    <property type="protein sequence ID" value="KIW58776.1"/>
    <property type="molecule type" value="Genomic_DNA"/>
</dbReference>
<organism evidence="3 4">
    <name type="scientific">Exophiala xenobiotica</name>
    <dbReference type="NCBI Taxonomy" id="348802"/>
    <lineage>
        <taxon>Eukaryota</taxon>
        <taxon>Fungi</taxon>
        <taxon>Dikarya</taxon>
        <taxon>Ascomycota</taxon>
        <taxon>Pezizomycotina</taxon>
        <taxon>Eurotiomycetes</taxon>
        <taxon>Chaetothyriomycetidae</taxon>
        <taxon>Chaetothyriales</taxon>
        <taxon>Herpotrichiellaceae</taxon>
        <taxon>Exophiala</taxon>
    </lineage>
</organism>
<gene>
    <name evidence="3" type="ORF">PV05_03274</name>
</gene>
<name>A0A0D2C1X4_9EURO</name>
<feature type="transmembrane region" description="Helical" evidence="2">
    <location>
        <begin position="65"/>
        <end position="89"/>
    </location>
</feature>
<feature type="transmembrane region" description="Helical" evidence="2">
    <location>
        <begin position="167"/>
        <end position="186"/>
    </location>
</feature>
<dbReference type="STRING" id="348802.A0A0D2C1X4"/>
<protein>
    <submittedName>
        <fullName evidence="3">Uncharacterized protein</fullName>
    </submittedName>
</protein>
<dbReference type="Proteomes" id="UP000054342">
    <property type="component" value="Unassembled WGS sequence"/>
</dbReference>
<dbReference type="PANTHER" id="PTHR35394:SF5">
    <property type="entry name" value="DUF3176 DOMAIN-CONTAINING PROTEIN"/>
    <property type="match status" value="1"/>
</dbReference>
<keyword evidence="4" id="KW-1185">Reference proteome</keyword>
<dbReference type="PANTHER" id="PTHR35394">
    <property type="entry name" value="DUF3176 DOMAIN-CONTAINING PROTEIN"/>
    <property type="match status" value="1"/>
</dbReference>
<evidence type="ECO:0000256" key="1">
    <source>
        <dbReference type="SAM" id="MobiDB-lite"/>
    </source>
</evidence>
<keyword evidence="2" id="KW-0472">Membrane</keyword>
<feature type="transmembrane region" description="Helical" evidence="2">
    <location>
        <begin position="592"/>
        <end position="614"/>
    </location>
</feature>
<evidence type="ECO:0000256" key="2">
    <source>
        <dbReference type="SAM" id="Phobius"/>
    </source>
</evidence>